<evidence type="ECO:0000259" key="9">
    <source>
        <dbReference type="PROSITE" id="PS50109"/>
    </source>
</evidence>
<keyword evidence="11" id="KW-1185">Reference proteome</keyword>
<dbReference type="CDD" id="cd00075">
    <property type="entry name" value="HATPase"/>
    <property type="match status" value="1"/>
</dbReference>
<evidence type="ECO:0000313" key="10">
    <source>
        <dbReference type="EMBL" id="ATL48276.1"/>
    </source>
</evidence>
<feature type="transmembrane region" description="Helical" evidence="8">
    <location>
        <begin position="12"/>
        <end position="34"/>
    </location>
</feature>
<keyword evidence="5 8" id="KW-0812">Transmembrane</keyword>
<evidence type="ECO:0000256" key="1">
    <source>
        <dbReference type="ARBA" id="ARBA00000085"/>
    </source>
</evidence>
<dbReference type="GO" id="GO:0000155">
    <property type="term" value="F:phosphorelay sensor kinase activity"/>
    <property type="evidence" value="ECO:0007669"/>
    <property type="project" value="InterPro"/>
</dbReference>
<name>A0A291QWD4_9BACT</name>
<gene>
    <name evidence="10" type="ORF">COR50_14495</name>
</gene>
<dbReference type="Gene3D" id="1.10.287.130">
    <property type="match status" value="1"/>
</dbReference>
<feature type="domain" description="Histidine kinase" evidence="9">
    <location>
        <begin position="216"/>
        <end position="418"/>
    </location>
</feature>
<dbReference type="PANTHER" id="PTHR45436">
    <property type="entry name" value="SENSOR HISTIDINE KINASE YKOH"/>
    <property type="match status" value="1"/>
</dbReference>
<keyword evidence="7 8" id="KW-1133">Transmembrane helix</keyword>
<dbReference type="InterPro" id="IPR036890">
    <property type="entry name" value="HATPase_C_sf"/>
</dbReference>
<dbReference type="OrthoDB" id="1522504at2"/>
<evidence type="ECO:0000313" key="11">
    <source>
        <dbReference type="Proteomes" id="UP000220133"/>
    </source>
</evidence>
<dbReference type="CDD" id="cd00082">
    <property type="entry name" value="HisKA"/>
    <property type="match status" value="1"/>
</dbReference>
<dbReference type="PANTHER" id="PTHR45436:SF5">
    <property type="entry name" value="SENSOR HISTIDINE KINASE TRCS"/>
    <property type="match status" value="1"/>
</dbReference>
<dbReference type="InterPro" id="IPR005467">
    <property type="entry name" value="His_kinase_dom"/>
</dbReference>
<dbReference type="InterPro" id="IPR036097">
    <property type="entry name" value="HisK_dim/P_sf"/>
</dbReference>
<keyword evidence="8" id="KW-0472">Membrane</keyword>
<dbReference type="Gene3D" id="3.30.565.10">
    <property type="entry name" value="Histidine kinase-like ATPase, C-terminal domain"/>
    <property type="match status" value="1"/>
</dbReference>
<keyword evidence="4" id="KW-0808">Transferase</keyword>
<dbReference type="Pfam" id="PF02518">
    <property type="entry name" value="HATPase_c"/>
    <property type="match status" value="1"/>
</dbReference>
<evidence type="ECO:0000256" key="7">
    <source>
        <dbReference type="ARBA" id="ARBA00022989"/>
    </source>
</evidence>
<accession>A0A291QWD4</accession>
<sequence length="418" mass="48328">MRLLQKASRQYFVYSIIIILLTIPIFYFTIMGIVKEDMEEELRATRAQVASKLEQLAPGDKVNFWIPNLEIIEIGPAPLKDSLYTIHIIDTLTRENVPYRVLATNVIAKGRYFNLHIRTSLVDYNFLIQGILIVLTILLVLLFIGLQWINWRLNRRLWKPFYNTLESVKRYNIEDHTKLHLPTTGIKEMDDLNHNLRQLTERNYQSYTSQKEFAENAAHELQTPLAIIQGKLELLMQTSPLTERQAVLIDESADAVRRMVRLNKSLVLLTKIDNNLFTQVEEVPCNQIVDQFMDQYREQLAKKHLHLTIRHTGNLNVIANKALIEILINNLIVNAIRHSTENGILETTVSADAIQVKNSGNAPLDIQRLLGRFQKVNQDAKSTGLGLEIVSKICHLYHFNLSYEFVEGYHIFSIMMLQ</sequence>
<organism evidence="10 11">
    <name type="scientific">Chitinophaga caeni</name>
    <dbReference type="NCBI Taxonomy" id="2029983"/>
    <lineage>
        <taxon>Bacteria</taxon>
        <taxon>Pseudomonadati</taxon>
        <taxon>Bacteroidota</taxon>
        <taxon>Chitinophagia</taxon>
        <taxon>Chitinophagales</taxon>
        <taxon>Chitinophagaceae</taxon>
        <taxon>Chitinophaga</taxon>
    </lineage>
</organism>
<keyword evidence="6" id="KW-0418">Kinase</keyword>
<dbReference type="GO" id="GO:0005886">
    <property type="term" value="C:plasma membrane"/>
    <property type="evidence" value="ECO:0007669"/>
    <property type="project" value="TreeGrafter"/>
</dbReference>
<evidence type="ECO:0000256" key="6">
    <source>
        <dbReference type="ARBA" id="ARBA00022777"/>
    </source>
</evidence>
<dbReference type="RefSeq" id="WP_098194650.1">
    <property type="nucleotide sequence ID" value="NZ_CP023777.1"/>
</dbReference>
<reference evidence="10 11" key="1">
    <citation type="submission" date="2017-10" db="EMBL/GenBank/DDBJ databases">
        <title>Paenichitinophaga pekingensis gen. nov., sp. nov., isolated from activated sludge.</title>
        <authorList>
            <person name="Jin D."/>
            <person name="Kong X."/>
            <person name="Deng Y."/>
            <person name="Bai Z."/>
        </authorList>
    </citation>
    <scope>NUCLEOTIDE SEQUENCE [LARGE SCALE GENOMIC DNA]</scope>
    <source>
        <strain evidence="10 11">13</strain>
    </source>
</reference>
<dbReference type="InterPro" id="IPR003661">
    <property type="entry name" value="HisK_dim/P_dom"/>
</dbReference>
<dbReference type="InterPro" id="IPR050428">
    <property type="entry name" value="TCS_sensor_his_kinase"/>
</dbReference>
<evidence type="ECO:0000256" key="5">
    <source>
        <dbReference type="ARBA" id="ARBA00022692"/>
    </source>
</evidence>
<keyword evidence="3" id="KW-0597">Phosphoprotein</keyword>
<dbReference type="SUPFAM" id="SSF55874">
    <property type="entry name" value="ATPase domain of HSP90 chaperone/DNA topoisomerase II/histidine kinase"/>
    <property type="match status" value="1"/>
</dbReference>
<dbReference type="EMBL" id="CP023777">
    <property type="protein sequence ID" value="ATL48276.1"/>
    <property type="molecule type" value="Genomic_DNA"/>
</dbReference>
<dbReference type="InterPro" id="IPR003594">
    <property type="entry name" value="HATPase_dom"/>
</dbReference>
<feature type="transmembrane region" description="Helical" evidence="8">
    <location>
        <begin position="126"/>
        <end position="149"/>
    </location>
</feature>
<dbReference type="SUPFAM" id="SSF47384">
    <property type="entry name" value="Homodimeric domain of signal transducing histidine kinase"/>
    <property type="match status" value="1"/>
</dbReference>
<dbReference type="Proteomes" id="UP000220133">
    <property type="component" value="Chromosome"/>
</dbReference>
<dbReference type="AlphaFoldDB" id="A0A291QWD4"/>
<dbReference type="PROSITE" id="PS50109">
    <property type="entry name" value="HIS_KIN"/>
    <property type="match status" value="1"/>
</dbReference>
<comment type="catalytic activity">
    <reaction evidence="1">
        <text>ATP + protein L-histidine = ADP + protein N-phospho-L-histidine.</text>
        <dbReference type="EC" id="2.7.13.3"/>
    </reaction>
</comment>
<dbReference type="SMART" id="SM00388">
    <property type="entry name" value="HisKA"/>
    <property type="match status" value="1"/>
</dbReference>
<dbReference type="Pfam" id="PF00512">
    <property type="entry name" value="HisKA"/>
    <property type="match status" value="1"/>
</dbReference>
<evidence type="ECO:0000256" key="3">
    <source>
        <dbReference type="ARBA" id="ARBA00022553"/>
    </source>
</evidence>
<dbReference type="SMART" id="SM00387">
    <property type="entry name" value="HATPase_c"/>
    <property type="match status" value="1"/>
</dbReference>
<evidence type="ECO:0000256" key="4">
    <source>
        <dbReference type="ARBA" id="ARBA00022679"/>
    </source>
</evidence>
<evidence type="ECO:0000256" key="8">
    <source>
        <dbReference type="SAM" id="Phobius"/>
    </source>
</evidence>
<dbReference type="EC" id="2.7.13.3" evidence="2"/>
<evidence type="ECO:0000256" key="2">
    <source>
        <dbReference type="ARBA" id="ARBA00012438"/>
    </source>
</evidence>
<proteinExistence type="predicted"/>
<protein>
    <recommendedName>
        <fullName evidence="2">histidine kinase</fullName>
        <ecNumber evidence="2">2.7.13.3</ecNumber>
    </recommendedName>
</protein>
<dbReference type="KEGG" id="cbae:COR50_14495"/>